<protein>
    <recommendedName>
        <fullName evidence="4">VanZ like family protein</fullName>
    </recommendedName>
</protein>
<feature type="transmembrane region" description="Helical" evidence="1">
    <location>
        <begin position="55"/>
        <end position="74"/>
    </location>
</feature>
<feature type="transmembrane region" description="Helical" evidence="1">
    <location>
        <begin position="12"/>
        <end position="35"/>
    </location>
</feature>
<gene>
    <name evidence="2" type="ORF">ABID46_001335</name>
</gene>
<sequence>MDKKNTFKGFAYVPKIWATIVYFLGLIFAVVLFMGRKEKWQMDFITNSYPEFYSHISNFSISFILILVMGYLGVLQLGKLTSAYIIAGIGILANLVYEFFIPILNTPDPMDAYFGIVGCLMPFLFLIPYQKFGIQAYNV</sequence>
<keyword evidence="3" id="KW-1185">Reference proteome</keyword>
<accession>A0ABV2LUE2</accession>
<dbReference type="EMBL" id="JBEPMO010000006">
    <property type="protein sequence ID" value="MET3731754.1"/>
    <property type="molecule type" value="Genomic_DNA"/>
</dbReference>
<evidence type="ECO:0000256" key="1">
    <source>
        <dbReference type="SAM" id="Phobius"/>
    </source>
</evidence>
<keyword evidence="1" id="KW-1133">Transmembrane helix</keyword>
<proteinExistence type="predicted"/>
<reference evidence="2 3" key="1">
    <citation type="submission" date="2024-06" db="EMBL/GenBank/DDBJ databases">
        <title>Genomic Encyclopedia of Type Strains, Phase IV (KMG-IV): sequencing the most valuable type-strain genomes for metagenomic binning, comparative biology and taxonomic classification.</title>
        <authorList>
            <person name="Goeker M."/>
        </authorList>
    </citation>
    <scope>NUCLEOTIDE SEQUENCE [LARGE SCALE GENOMIC DNA]</scope>
    <source>
        <strain evidence="2 3">DSM 29388</strain>
    </source>
</reference>
<name>A0ABV2LUE2_9FLAO</name>
<evidence type="ECO:0008006" key="4">
    <source>
        <dbReference type="Google" id="ProtNLM"/>
    </source>
</evidence>
<organism evidence="2 3">
    <name type="scientific">Moheibacter stercoris</name>
    <dbReference type="NCBI Taxonomy" id="1628251"/>
    <lineage>
        <taxon>Bacteria</taxon>
        <taxon>Pseudomonadati</taxon>
        <taxon>Bacteroidota</taxon>
        <taxon>Flavobacteriia</taxon>
        <taxon>Flavobacteriales</taxon>
        <taxon>Weeksellaceae</taxon>
        <taxon>Moheibacter</taxon>
    </lineage>
</organism>
<comment type="caution">
    <text evidence="2">The sequence shown here is derived from an EMBL/GenBank/DDBJ whole genome shotgun (WGS) entry which is preliminary data.</text>
</comment>
<dbReference type="Proteomes" id="UP001549146">
    <property type="component" value="Unassembled WGS sequence"/>
</dbReference>
<feature type="transmembrane region" description="Helical" evidence="1">
    <location>
        <begin position="112"/>
        <end position="129"/>
    </location>
</feature>
<feature type="transmembrane region" description="Helical" evidence="1">
    <location>
        <begin position="81"/>
        <end position="100"/>
    </location>
</feature>
<dbReference type="RefSeq" id="WP_354508316.1">
    <property type="nucleotide sequence ID" value="NZ_JBEPMO010000006.1"/>
</dbReference>
<evidence type="ECO:0000313" key="2">
    <source>
        <dbReference type="EMBL" id="MET3731754.1"/>
    </source>
</evidence>
<keyword evidence="1" id="KW-0472">Membrane</keyword>
<evidence type="ECO:0000313" key="3">
    <source>
        <dbReference type="Proteomes" id="UP001549146"/>
    </source>
</evidence>
<keyword evidence="1" id="KW-0812">Transmembrane</keyword>